<dbReference type="InterPro" id="IPR006460">
    <property type="entry name" value="MIZ1-like_pln"/>
</dbReference>
<proteinExistence type="predicted"/>
<dbReference type="EMBL" id="PKPP01009311">
    <property type="protein sequence ID" value="PWA48554.1"/>
    <property type="molecule type" value="Genomic_DNA"/>
</dbReference>
<reference evidence="2 3" key="1">
    <citation type="journal article" date="2018" name="Mol. Plant">
        <title>The genome of Artemisia annua provides insight into the evolution of Asteraceae family and artemisinin biosynthesis.</title>
        <authorList>
            <person name="Shen Q."/>
            <person name="Zhang L."/>
            <person name="Liao Z."/>
            <person name="Wang S."/>
            <person name="Yan T."/>
            <person name="Shi P."/>
            <person name="Liu M."/>
            <person name="Fu X."/>
            <person name="Pan Q."/>
            <person name="Wang Y."/>
            <person name="Lv Z."/>
            <person name="Lu X."/>
            <person name="Zhang F."/>
            <person name="Jiang W."/>
            <person name="Ma Y."/>
            <person name="Chen M."/>
            <person name="Hao X."/>
            <person name="Li L."/>
            <person name="Tang Y."/>
            <person name="Lv G."/>
            <person name="Zhou Y."/>
            <person name="Sun X."/>
            <person name="Brodelius P.E."/>
            <person name="Rose J.K.C."/>
            <person name="Tang K."/>
        </authorList>
    </citation>
    <scope>NUCLEOTIDE SEQUENCE [LARGE SCALE GENOMIC DNA]</scope>
    <source>
        <strain evidence="3">cv. Huhao1</strain>
        <tissue evidence="2">Leaf</tissue>
    </source>
</reference>
<dbReference type="Proteomes" id="UP000245207">
    <property type="component" value="Unassembled WGS sequence"/>
</dbReference>
<dbReference type="GO" id="GO:0010274">
    <property type="term" value="P:hydrotropism"/>
    <property type="evidence" value="ECO:0007669"/>
    <property type="project" value="InterPro"/>
</dbReference>
<feature type="compositionally biased region" description="Polar residues" evidence="1">
    <location>
        <begin position="62"/>
        <end position="72"/>
    </location>
</feature>
<name>A0A2U1LHS5_ARTAN</name>
<feature type="region of interest" description="Disordered" evidence="1">
    <location>
        <begin position="16"/>
        <end position="80"/>
    </location>
</feature>
<gene>
    <name evidence="2" type="ORF">CTI12_AA489730</name>
</gene>
<dbReference type="STRING" id="35608.A0A2U1LHS5"/>
<protein>
    <recommendedName>
        <fullName evidence="4">Protein MIZU-KUSSEI 1</fullName>
    </recommendedName>
</protein>
<dbReference type="NCBIfam" id="TIGR01570">
    <property type="entry name" value="A_thal_3588"/>
    <property type="match status" value="1"/>
</dbReference>
<accession>A0A2U1LHS5</accession>
<sequence>MTKIDTLRRVLLPCFTPTTTTNHRNTTTTTTPKKRLSTSLRDDIKPPQEPLFAEDNLDQDSDSSSPFVNNNHHAPPRSSKTMVIGTIFGHRKGHVWFAMQNDRLKTKPSLLLELSIPTQTLVQEMRYGLVRLALECHSTNERSNLHDQCHDLDLGSCPLRSVPIWTMFCNGRKVGFAVRKKANEAIRMMLKSIQSTTVGAGVIPSFGFGYEKNSSVDELIYMRANYECIVGGPDSESFHLINPDGCLGQELSIFLMRSR</sequence>
<evidence type="ECO:0000256" key="1">
    <source>
        <dbReference type="SAM" id="MobiDB-lite"/>
    </source>
</evidence>
<dbReference type="PANTHER" id="PTHR31276:SF6">
    <property type="entry name" value="PROTEIN MIZU-KUSSEI 1"/>
    <property type="match status" value="1"/>
</dbReference>
<organism evidence="2 3">
    <name type="scientific">Artemisia annua</name>
    <name type="common">Sweet wormwood</name>
    <dbReference type="NCBI Taxonomy" id="35608"/>
    <lineage>
        <taxon>Eukaryota</taxon>
        <taxon>Viridiplantae</taxon>
        <taxon>Streptophyta</taxon>
        <taxon>Embryophyta</taxon>
        <taxon>Tracheophyta</taxon>
        <taxon>Spermatophyta</taxon>
        <taxon>Magnoliopsida</taxon>
        <taxon>eudicotyledons</taxon>
        <taxon>Gunneridae</taxon>
        <taxon>Pentapetalae</taxon>
        <taxon>asterids</taxon>
        <taxon>campanulids</taxon>
        <taxon>Asterales</taxon>
        <taxon>Asteraceae</taxon>
        <taxon>Asteroideae</taxon>
        <taxon>Anthemideae</taxon>
        <taxon>Artemisiinae</taxon>
        <taxon>Artemisia</taxon>
    </lineage>
</organism>
<evidence type="ECO:0008006" key="4">
    <source>
        <dbReference type="Google" id="ProtNLM"/>
    </source>
</evidence>
<comment type="caution">
    <text evidence="2">The sequence shown here is derived from an EMBL/GenBank/DDBJ whole genome shotgun (WGS) entry which is preliminary data.</text>
</comment>
<evidence type="ECO:0000313" key="2">
    <source>
        <dbReference type="EMBL" id="PWA48554.1"/>
    </source>
</evidence>
<keyword evidence="3" id="KW-1185">Reference proteome</keyword>
<feature type="compositionally biased region" description="Low complexity" evidence="1">
    <location>
        <begin position="16"/>
        <end position="31"/>
    </location>
</feature>
<dbReference type="OrthoDB" id="774785at2759"/>
<evidence type="ECO:0000313" key="3">
    <source>
        <dbReference type="Proteomes" id="UP000245207"/>
    </source>
</evidence>
<dbReference type="PANTHER" id="PTHR31276">
    <property type="match status" value="1"/>
</dbReference>
<dbReference type="AlphaFoldDB" id="A0A2U1LHS5"/>
<dbReference type="Pfam" id="PF04759">
    <property type="entry name" value="DUF617"/>
    <property type="match status" value="1"/>
</dbReference>